<dbReference type="EMBL" id="BAAASR010000018">
    <property type="protein sequence ID" value="GAA2498190.1"/>
    <property type="molecule type" value="Genomic_DNA"/>
</dbReference>
<evidence type="ECO:0000313" key="2">
    <source>
        <dbReference type="Proteomes" id="UP001499942"/>
    </source>
</evidence>
<dbReference type="RefSeq" id="WP_344361679.1">
    <property type="nucleotide sequence ID" value="NZ_BAAASR010000018.1"/>
</dbReference>
<name>A0ABN3MA02_9ACTN</name>
<gene>
    <name evidence="1" type="ORF">GCM10010393_33030</name>
</gene>
<dbReference type="Proteomes" id="UP001499942">
    <property type="component" value="Unassembled WGS sequence"/>
</dbReference>
<protein>
    <submittedName>
        <fullName evidence="1">Uncharacterized protein</fullName>
    </submittedName>
</protein>
<proteinExistence type="predicted"/>
<keyword evidence="2" id="KW-1185">Reference proteome</keyword>
<sequence>MESNGTRNHPADCDVTVQLSDCGREDARAVLETLDRVFTGCDMPTPGPEQAHDREPTVWMATFDSSARREEQPGPPQLGALVTVLLTGDQQAVAEVEKALGGLFEVRSATSVSGEHEKEARLLLGSRYVTH</sequence>
<organism evidence="1 2">
    <name type="scientific">Streptomyces gobitricini</name>
    <dbReference type="NCBI Taxonomy" id="68211"/>
    <lineage>
        <taxon>Bacteria</taxon>
        <taxon>Bacillati</taxon>
        <taxon>Actinomycetota</taxon>
        <taxon>Actinomycetes</taxon>
        <taxon>Kitasatosporales</taxon>
        <taxon>Streptomycetaceae</taxon>
        <taxon>Streptomyces</taxon>
    </lineage>
</organism>
<accession>A0ABN3MA02</accession>
<evidence type="ECO:0000313" key="1">
    <source>
        <dbReference type="EMBL" id="GAA2498190.1"/>
    </source>
</evidence>
<comment type="caution">
    <text evidence="1">The sequence shown here is derived from an EMBL/GenBank/DDBJ whole genome shotgun (WGS) entry which is preliminary data.</text>
</comment>
<reference evidence="1 2" key="1">
    <citation type="journal article" date="2019" name="Int. J. Syst. Evol. Microbiol.">
        <title>The Global Catalogue of Microorganisms (GCM) 10K type strain sequencing project: providing services to taxonomists for standard genome sequencing and annotation.</title>
        <authorList>
            <consortium name="The Broad Institute Genomics Platform"/>
            <consortium name="The Broad Institute Genome Sequencing Center for Infectious Disease"/>
            <person name="Wu L."/>
            <person name="Ma J."/>
        </authorList>
    </citation>
    <scope>NUCLEOTIDE SEQUENCE [LARGE SCALE GENOMIC DNA]</scope>
    <source>
        <strain evidence="1 2">JCM 5062</strain>
    </source>
</reference>